<dbReference type="InterPro" id="IPR052751">
    <property type="entry name" value="Plant_MAPKKK"/>
</dbReference>
<keyword evidence="3" id="KW-1185">Reference proteome</keyword>
<feature type="non-terminal residue" evidence="2">
    <location>
        <position position="1"/>
    </location>
</feature>
<dbReference type="InterPro" id="IPR011009">
    <property type="entry name" value="Kinase-like_dom_sf"/>
</dbReference>
<dbReference type="Pfam" id="PF00069">
    <property type="entry name" value="Pkinase"/>
    <property type="match status" value="1"/>
</dbReference>
<reference evidence="2" key="1">
    <citation type="submission" date="2017-07" db="EMBL/GenBank/DDBJ databases">
        <title>Taro Niue Genome Assembly and Annotation.</title>
        <authorList>
            <person name="Atibalentja N."/>
            <person name="Keating K."/>
            <person name="Fields C.J."/>
        </authorList>
    </citation>
    <scope>NUCLEOTIDE SEQUENCE</scope>
    <source>
        <strain evidence="2">Niue_2</strain>
        <tissue evidence="2">Leaf</tissue>
    </source>
</reference>
<dbReference type="PROSITE" id="PS00108">
    <property type="entry name" value="PROTEIN_KINASE_ST"/>
    <property type="match status" value="1"/>
</dbReference>
<proteinExistence type="predicted"/>
<protein>
    <recommendedName>
        <fullName evidence="1">Protein kinase domain-containing protein</fullName>
    </recommendedName>
</protein>
<dbReference type="GO" id="GO:0007165">
    <property type="term" value="P:signal transduction"/>
    <property type="evidence" value="ECO:0007669"/>
    <property type="project" value="TreeGrafter"/>
</dbReference>
<dbReference type="AlphaFoldDB" id="A0A843XUT2"/>
<sequence>LTDAVYLVASTSGDRETFAGITVKPDGRVLFNLLVEYVPGGDLAEIVKRQGGLDESTIVLYTRGVLNGLVYLHGTSIDHCDVKGNNVLVGQDEDVVKLANLGYATWMDDGCQGQGIMSGTPLYMALEVARGEE</sequence>
<dbReference type="InterPro" id="IPR000719">
    <property type="entry name" value="Prot_kinase_dom"/>
</dbReference>
<dbReference type="OrthoDB" id="275301at2759"/>
<dbReference type="SUPFAM" id="SSF56112">
    <property type="entry name" value="Protein kinase-like (PK-like)"/>
    <property type="match status" value="1"/>
</dbReference>
<name>A0A843XUT2_COLES</name>
<organism evidence="2 3">
    <name type="scientific">Colocasia esculenta</name>
    <name type="common">Wild taro</name>
    <name type="synonym">Arum esculentum</name>
    <dbReference type="NCBI Taxonomy" id="4460"/>
    <lineage>
        <taxon>Eukaryota</taxon>
        <taxon>Viridiplantae</taxon>
        <taxon>Streptophyta</taxon>
        <taxon>Embryophyta</taxon>
        <taxon>Tracheophyta</taxon>
        <taxon>Spermatophyta</taxon>
        <taxon>Magnoliopsida</taxon>
        <taxon>Liliopsida</taxon>
        <taxon>Araceae</taxon>
        <taxon>Aroideae</taxon>
        <taxon>Colocasieae</taxon>
        <taxon>Colocasia</taxon>
    </lineage>
</organism>
<accession>A0A843XUT2</accession>
<dbReference type="Proteomes" id="UP000652761">
    <property type="component" value="Unassembled WGS sequence"/>
</dbReference>
<dbReference type="EMBL" id="NMUH01013243">
    <property type="protein sequence ID" value="MQM22565.1"/>
    <property type="molecule type" value="Genomic_DNA"/>
</dbReference>
<evidence type="ECO:0000313" key="3">
    <source>
        <dbReference type="Proteomes" id="UP000652761"/>
    </source>
</evidence>
<comment type="caution">
    <text evidence="2">The sequence shown here is derived from an EMBL/GenBank/DDBJ whole genome shotgun (WGS) entry which is preliminary data.</text>
</comment>
<dbReference type="GO" id="GO:0004672">
    <property type="term" value="F:protein kinase activity"/>
    <property type="evidence" value="ECO:0007669"/>
    <property type="project" value="InterPro"/>
</dbReference>
<dbReference type="PANTHER" id="PTHR48011">
    <property type="entry name" value="CCR4-NOT TRANSCRIPTIONAL COMPLEX SUBUNIT CAF120-RELATED"/>
    <property type="match status" value="1"/>
</dbReference>
<dbReference type="GO" id="GO:0005524">
    <property type="term" value="F:ATP binding"/>
    <property type="evidence" value="ECO:0007669"/>
    <property type="project" value="InterPro"/>
</dbReference>
<feature type="domain" description="Protein kinase" evidence="1">
    <location>
        <begin position="1"/>
        <end position="133"/>
    </location>
</feature>
<dbReference type="InterPro" id="IPR008271">
    <property type="entry name" value="Ser/Thr_kinase_AS"/>
</dbReference>
<gene>
    <name evidence="2" type="ORF">Taro_055618</name>
</gene>
<evidence type="ECO:0000259" key="1">
    <source>
        <dbReference type="PROSITE" id="PS50011"/>
    </source>
</evidence>
<dbReference type="Gene3D" id="1.10.510.10">
    <property type="entry name" value="Transferase(Phosphotransferase) domain 1"/>
    <property type="match status" value="1"/>
</dbReference>
<dbReference type="PANTHER" id="PTHR48011:SF4">
    <property type="entry name" value="MITOGEN-ACTIVATED PROTEIN KINASE KINASE KINASE 19"/>
    <property type="match status" value="1"/>
</dbReference>
<evidence type="ECO:0000313" key="2">
    <source>
        <dbReference type="EMBL" id="MQM22565.1"/>
    </source>
</evidence>
<dbReference type="PROSITE" id="PS50011">
    <property type="entry name" value="PROTEIN_KINASE_DOM"/>
    <property type="match status" value="1"/>
</dbReference>